<proteinExistence type="predicted"/>
<feature type="region of interest" description="Disordered" evidence="4">
    <location>
        <begin position="276"/>
        <end position="309"/>
    </location>
</feature>
<keyword evidence="7" id="KW-1185">Reference proteome</keyword>
<protein>
    <recommendedName>
        <fullName evidence="5">RCC1-like domain-containing protein</fullName>
    </recommendedName>
</protein>
<dbReference type="PANTHER" id="PTHR22872">
    <property type="entry name" value="BTK-BINDING PROTEIN-RELATED"/>
    <property type="match status" value="1"/>
</dbReference>
<accession>A0ABD2X4W1</accession>
<dbReference type="InterPro" id="IPR058923">
    <property type="entry name" value="RCC1-like_dom"/>
</dbReference>
<dbReference type="InterPro" id="IPR051625">
    <property type="entry name" value="Signaling_Regulatory_Domain"/>
</dbReference>
<feature type="repeat" description="RCC1" evidence="2">
    <location>
        <begin position="908"/>
        <end position="959"/>
    </location>
</feature>
<name>A0ABD2X4W1_9HYME</name>
<dbReference type="InterPro" id="IPR036322">
    <property type="entry name" value="WD40_repeat_dom_sf"/>
</dbReference>
<gene>
    <name evidence="6" type="ORF">TKK_007119</name>
</gene>
<feature type="region of interest" description="Disordered" evidence="4">
    <location>
        <begin position="1223"/>
        <end position="1243"/>
    </location>
</feature>
<evidence type="ECO:0000256" key="3">
    <source>
        <dbReference type="SAM" id="Coils"/>
    </source>
</evidence>
<feature type="domain" description="RCC1-like" evidence="5">
    <location>
        <begin position="836"/>
        <end position="1073"/>
    </location>
</feature>
<feature type="region of interest" description="Disordered" evidence="4">
    <location>
        <begin position="1417"/>
        <end position="1436"/>
    </location>
</feature>
<keyword evidence="1" id="KW-0677">Repeat</keyword>
<organism evidence="6 7">
    <name type="scientific">Trichogramma kaykai</name>
    <dbReference type="NCBI Taxonomy" id="54128"/>
    <lineage>
        <taxon>Eukaryota</taxon>
        <taxon>Metazoa</taxon>
        <taxon>Ecdysozoa</taxon>
        <taxon>Arthropoda</taxon>
        <taxon>Hexapoda</taxon>
        <taxon>Insecta</taxon>
        <taxon>Pterygota</taxon>
        <taxon>Neoptera</taxon>
        <taxon>Endopterygota</taxon>
        <taxon>Hymenoptera</taxon>
        <taxon>Apocrita</taxon>
        <taxon>Proctotrupomorpha</taxon>
        <taxon>Chalcidoidea</taxon>
        <taxon>Trichogrammatidae</taxon>
        <taxon>Trichogramma</taxon>
    </lineage>
</organism>
<evidence type="ECO:0000256" key="4">
    <source>
        <dbReference type="SAM" id="MobiDB-lite"/>
    </source>
</evidence>
<dbReference type="Pfam" id="PF13540">
    <property type="entry name" value="RCC1_2"/>
    <property type="match status" value="1"/>
</dbReference>
<dbReference type="SUPFAM" id="SSF50985">
    <property type="entry name" value="RCC1/BLIP-II"/>
    <property type="match status" value="2"/>
</dbReference>
<dbReference type="PROSITE" id="PS50012">
    <property type="entry name" value="RCC1_3"/>
    <property type="match status" value="5"/>
</dbReference>
<evidence type="ECO:0000256" key="1">
    <source>
        <dbReference type="ARBA" id="ARBA00022737"/>
    </source>
</evidence>
<feature type="compositionally biased region" description="Low complexity" evidence="4">
    <location>
        <begin position="289"/>
        <end position="309"/>
    </location>
</feature>
<sequence length="1811" mass="204684">MSDMRVINRQNSLDLCQENLFNLQCLVKANDIRYATAIENHEKHLVAFAIGPTDLGIYYLREAPYKPIIKRVPWFQCMRKKIACLCFDPSGSWLLVGSIDGSVYIVPVKTVIDEPYAPDQKWTTQDVTSFLSVNSQNSYGRPSAIAWWHGVSFAAEIGVIGTEQGEIVFINLETGQQVSITKVEGRITSLSICQDTELDKVLMLITNHAREQWYLLLEKSGSNYTYPLNTGSQRITTNGDDIDNEERTFPMARARLRGLKQMSFQKLNMIKQKLAETRNRLDPTPPVPVNNIENKNNDNVSLSNSSDSNDNSNEIIFFSQEESDNIYSTTPIPVCRDMYVIPQILKNGCSFYANYIPSKDFVTIHQRCTTLKPTMVHRLPRDCLDIQLTCKLIYVLDTKHRFVKIVSRVLSEERKGNYEVYNDFIIAKFSFDKSEEVINSIFVLSANTQNYDTSDNIKLNYKDCCIANNIVDLNSFFPPLDSCLVITNLGIYRIDLRSDITQYFLDLILIHRALEDSIRLGDILGMRWNQLIEYAGDIVLCKHRFGQAMELYSYAKCPISKCIYKFAAVGYTADLLKLLVAYSSSPVITEVSETNRIHYSNLSVLAFTELFLRALPPHKGYVQKDLLHFLSINTTYDQLYAIKMAIKTHLWFMLEHLLKHKGLGPQVLDFLVASLPSFANQNALLHTDKNKNGLLMCLSDPSLIQGILNNLNSAKNHICFVQFSLPTLPIPIIDRLLKLYDPTNPSLRPLLTRLKIRRRTASRCSFSSQCDSLDFTEDGDDSSMCVEEIVNTFILLLLTVLHRQQPSVTFRSEFMPLTHPLEFNGDFKDKSESIDVKRRVLSAGFGHVALIRNGNIMTWGNAMQGCLGTGPIMSRFETPKTLGMFHYQGIEVLSVSCGRWHTLSVTNNGVYAWGSNVYGQLGLGDLRETPNPELIVSLAQEVIVDAVAGPYHSVALTADGRVFSWGWGVYGQLGHGSTELSRYPTMVKALVGIDIRHISAGYAHTLALSADGYVYGFGCNMFGQLGTGDDSKHSLPIKISLIPEKITAVDTKYFHNLAISVTNKLYVWGCNPTILRLQSKERKLRLQRARQAMETMEREMAEKKCHTSPIEEFAEALKTEEGGELKKSLSDRNLNSACSLNIEIEKDLEDSMNHLVPELVDTSRVQGKIVQISCGFFHSALLTHDGKVHTWGRNIDGQLGIGTSRDVTHPAPVTFLSFDNNSRLNTESENEKDRQPGLHPKDPECELTKDYVIKAVKISCGGHFTVIQQPGGKIFAWGANTTAQLGRPPINDDSERFLLQLKNSKRFIRRPNQDRLLPVNLSPSQVPGIPAMMISYQTYDNNNLSGTVKPLSSVEPDMGELTLHYTLEEFHGLYSFSKIFNKCEELKKYQACAKLDLIERNMIESMTNQLRALKESDPDQLVNIDDNSSPDDKKNNEQLEVNNMLFEKHVERNVVDILIESAEKEKIKMPVSKSLDSFRILEEELHTFDCQGGSEEMFDADKKEILDLDCSQLSNNDLESSIENVTLTGDDFKDSSHNDSSKINETICMDEKETLKMHYAMNIVDFYLSEVEEEQYMTIYDITGLAINFWVENRLDVKDLEKVFIKYMKKIYYPLALLIYSDKETMTNSITERNMKNIRVKNAVNILSTDFCLKVCSCMIEHIEDGKPAVDFVEMLSESLAKNYGPPLIGYPGTSENRTSEQMMEGIVSTLSANYNDPRAFIHIKDSDKVSELMAADEDSMIFTCGHQYLLSTYKSETVPRMEADLLALRSPLPSTAQLLGSILIQSHKPETLCPPCLTQVLKDVTKSVDR</sequence>
<feature type="coiled-coil region" evidence="3">
    <location>
        <begin position="1079"/>
        <end position="1106"/>
    </location>
</feature>
<dbReference type="EMBL" id="JBJJXI010000055">
    <property type="protein sequence ID" value="KAL3399898.1"/>
    <property type="molecule type" value="Genomic_DNA"/>
</dbReference>
<dbReference type="Gene3D" id="2.130.10.10">
    <property type="entry name" value="YVTN repeat-like/Quinoprotein amine dehydrogenase"/>
    <property type="match status" value="1"/>
</dbReference>
<evidence type="ECO:0000313" key="7">
    <source>
        <dbReference type="Proteomes" id="UP001627154"/>
    </source>
</evidence>
<feature type="repeat" description="RCC1" evidence="2">
    <location>
        <begin position="960"/>
        <end position="1011"/>
    </location>
</feature>
<dbReference type="Pfam" id="PF25390">
    <property type="entry name" value="WD40_RLD"/>
    <property type="match status" value="1"/>
</dbReference>
<dbReference type="InterPro" id="IPR015943">
    <property type="entry name" value="WD40/YVTN_repeat-like_dom_sf"/>
</dbReference>
<feature type="repeat" description="RCC1" evidence="2">
    <location>
        <begin position="854"/>
        <end position="908"/>
    </location>
</feature>
<dbReference type="InterPro" id="IPR000408">
    <property type="entry name" value="Reg_chr_condens"/>
</dbReference>
<feature type="repeat" description="RCC1" evidence="2">
    <location>
        <begin position="1186"/>
        <end position="1271"/>
    </location>
</feature>
<reference evidence="6 7" key="1">
    <citation type="journal article" date="2024" name="bioRxiv">
        <title>A reference genome for Trichogramma kaykai: A tiny desert-dwelling parasitoid wasp with competing sex-ratio distorters.</title>
        <authorList>
            <person name="Culotta J."/>
            <person name="Lindsey A.R."/>
        </authorList>
    </citation>
    <scope>NUCLEOTIDE SEQUENCE [LARGE SCALE GENOMIC DNA]</scope>
    <source>
        <strain evidence="6 7">KSX58</strain>
    </source>
</reference>
<keyword evidence="3" id="KW-0175">Coiled coil</keyword>
<evidence type="ECO:0000256" key="2">
    <source>
        <dbReference type="PROSITE-ProRule" id="PRU00235"/>
    </source>
</evidence>
<dbReference type="InterPro" id="IPR009091">
    <property type="entry name" value="RCC1/BLIP-II"/>
</dbReference>
<feature type="compositionally biased region" description="Basic and acidic residues" evidence="4">
    <location>
        <begin position="1229"/>
        <end position="1243"/>
    </location>
</feature>
<dbReference type="PRINTS" id="PR00633">
    <property type="entry name" value="RCCNDNSATION"/>
</dbReference>
<dbReference type="PROSITE" id="PS00626">
    <property type="entry name" value="RCC1_2"/>
    <property type="match status" value="2"/>
</dbReference>
<feature type="repeat" description="RCC1" evidence="2">
    <location>
        <begin position="1012"/>
        <end position="1062"/>
    </location>
</feature>
<evidence type="ECO:0000313" key="6">
    <source>
        <dbReference type="EMBL" id="KAL3399898.1"/>
    </source>
</evidence>
<dbReference type="SUPFAM" id="SSF50978">
    <property type="entry name" value="WD40 repeat-like"/>
    <property type="match status" value="1"/>
</dbReference>
<dbReference type="Proteomes" id="UP001627154">
    <property type="component" value="Unassembled WGS sequence"/>
</dbReference>
<dbReference type="Gene3D" id="2.130.10.30">
    <property type="entry name" value="Regulator of chromosome condensation 1/beta-lactamase-inhibitor protein II"/>
    <property type="match status" value="2"/>
</dbReference>
<comment type="caution">
    <text evidence="6">The sequence shown here is derived from an EMBL/GenBank/DDBJ whole genome shotgun (WGS) entry which is preliminary data.</text>
</comment>
<evidence type="ECO:0000259" key="5">
    <source>
        <dbReference type="Pfam" id="PF25390"/>
    </source>
</evidence>